<dbReference type="SUPFAM" id="SSF51445">
    <property type="entry name" value="(Trans)glycosidases"/>
    <property type="match status" value="1"/>
</dbReference>
<evidence type="ECO:0000256" key="1">
    <source>
        <dbReference type="ARBA" id="ARBA00001255"/>
    </source>
</evidence>
<reference evidence="3" key="1">
    <citation type="journal article" date="2020" name="Stud. Mycol.">
        <title>101 Dothideomycetes genomes: a test case for predicting lifestyles and emergence of pathogens.</title>
        <authorList>
            <person name="Haridas S."/>
            <person name="Albert R."/>
            <person name="Binder M."/>
            <person name="Bloem J."/>
            <person name="Labutti K."/>
            <person name="Salamov A."/>
            <person name="Andreopoulos B."/>
            <person name="Baker S."/>
            <person name="Barry K."/>
            <person name="Bills G."/>
            <person name="Bluhm B."/>
            <person name="Cannon C."/>
            <person name="Castanera R."/>
            <person name="Culley D."/>
            <person name="Daum C."/>
            <person name="Ezra D."/>
            <person name="Gonzalez J."/>
            <person name="Henrissat B."/>
            <person name="Kuo A."/>
            <person name="Liang C."/>
            <person name="Lipzen A."/>
            <person name="Lutzoni F."/>
            <person name="Magnuson J."/>
            <person name="Mondo S."/>
            <person name="Nolan M."/>
            <person name="Ohm R."/>
            <person name="Pangilinan J."/>
            <person name="Park H.-J."/>
            <person name="Ramirez L."/>
            <person name="Alfaro M."/>
            <person name="Sun H."/>
            <person name="Tritt A."/>
            <person name="Yoshinaga Y."/>
            <person name="Zwiers L.-H."/>
            <person name="Turgeon B."/>
            <person name="Goodwin S."/>
            <person name="Spatafora J."/>
            <person name="Crous P."/>
            <person name="Grigoriev I."/>
        </authorList>
    </citation>
    <scope>NUCLEOTIDE SEQUENCE</scope>
    <source>
        <strain evidence="3">CBS 473.64</strain>
    </source>
</reference>
<dbReference type="OrthoDB" id="3763854at2759"/>
<evidence type="ECO:0000313" key="3">
    <source>
        <dbReference type="EMBL" id="KAF2639803.1"/>
    </source>
</evidence>
<evidence type="ECO:0000313" key="4">
    <source>
        <dbReference type="Proteomes" id="UP000799753"/>
    </source>
</evidence>
<gene>
    <name evidence="3" type="ORF">P280DRAFT_550482</name>
</gene>
<dbReference type="EC" id="3.2.1.22" evidence="2"/>
<dbReference type="AlphaFoldDB" id="A0A6A6RZC2"/>
<dbReference type="EMBL" id="MU006786">
    <property type="protein sequence ID" value="KAF2639803.1"/>
    <property type="molecule type" value="Genomic_DNA"/>
</dbReference>
<evidence type="ECO:0000256" key="2">
    <source>
        <dbReference type="ARBA" id="ARBA00012755"/>
    </source>
</evidence>
<dbReference type="Gene3D" id="3.20.20.70">
    <property type="entry name" value="Aldolase class I"/>
    <property type="match status" value="1"/>
</dbReference>
<name>A0A6A6RZC2_9PLEO</name>
<dbReference type="InterPro" id="IPR017853">
    <property type="entry name" value="GH"/>
</dbReference>
<accession>A0A6A6RZC2</accession>
<keyword evidence="4" id="KW-1185">Reference proteome</keyword>
<dbReference type="GO" id="GO:0004557">
    <property type="term" value="F:alpha-galactosidase activity"/>
    <property type="evidence" value="ECO:0007669"/>
    <property type="project" value="UniProtKB-EC"/>
</dbReference>
<sequence>MTHLNSYVSLDHGWSIDDHGDEDGRATYNTDKFDIFTLSSYLHSKNLKLGVYVLPDALCKDSNKSILETTITINATLSGNNNGFTRGVDFIKLERNETQ</sequence>
<organism evidence="3 4">
    <name type="scientific">Massarina eburnea CBS 473.64</name>
    <dbReference type="NCBI Taxonomy" id="1395130"/>
    <lineage>
        <taxon>Eukaryota</taxon>
        <taxon>Fungi</taxon>
        <taxon>Dikarya</taxon>
        <taxon>Ascomycota</taxon>
        <taxon>Pezizomycotina</taxon>
        <taxon>Dothideomycetes</taxon>
        <taxon>Pleosporomycetidae</taxon>
        <taxon>Pleosporales</taxon>
        <taxon>Massarineae</taxon>
        <taxon>Massarinaceae</taxon>
        <taxon>Massarina</taxon>
    </lineage>
</organism>
<comment type="catalytic activity">
    <reaction evidence="1">
        <text>Hydrolysis of terminal, non-reducing alpha-D-galactose residues in alpha-D-galactosides, including galactose oligosaccharides, galactomannans and galactolipids.</text>
        <dbReference type="EC" id="3.2.1.22"/>
    </reaction>
</comment>
<dbReference type="Proteomes" id="UP000799753">
    <property type="component" value="Unassembled WGS sequence"/>
</dbReference>
<proteinExistence type="predicted"/>
<dbReference type="InterPro" id="IPR013785">
    <property type="entry name" value="Aldolase_TIM"/>
</dbReference>
<protein>
    <recommendedName>
        <fullName evidence="2">alpha-galactosidase</fullName>
        <ecNumber evidence="2">3.2.1.22</ecNumber>
    </recommendedName>
</protein>